<dbReference type="AlphaFoldDB" id="A0A8S0U5P3"/>
<protein>
    <submittedName>
        <fullName evidence="1">Uncharacterized protein</fullName>
    </submittedName>
</protein>
<accession>A0A8S0U5P3</accession>
<dbReference type="Proteomes" id="UP000594638">
    <property type="component" value="Unassembled WGS sequence"/>
</dbReference>
<dbReference type="EMBL" id="CACTIH010007482">
    <property type="protein sequence ID" value="CAA3014379.1"/>
    <property type="molecule type" value="Genomic_DNA"/>
</dbReference>
<dbReference type="Gramene" id="OE9A074095T1">
    <property type="protein sequence ID" value="OE9A074095C1"/>
    <property type="gene ID" value="OE9A074095"/>
</dbReference>
<comment type="caution">
    <text evidence="1">The sequence shown here is derived from an EMBL/GenBank/DDBJ whole genome shotgun (WGS) entry which is preliminary data.</text>
</comment>
<gene>
    <name evidence="1" type="ORF">OLEA9_A074095</name>
</gene>
<name>A0A8S0U5P3_OLEEU</name>
<reference evidence="1 2" key="1">
    <citation type="submission" date="2019-12" db="EMBL/GenBank/DDBJ databases">
        <authorList>
            <person name="Alioto T."/>
            <person name="Alioto T."/>
            <person name="Gomez Garrido J."/>
        </authorList>
    </citation>
    <scope>NUCLEOTIDE SEQUENCE [LARGE SCALE GENOMIC DNA]</scope>
</reference>
<organism evidence="1 2">
    <name type="scientific">Olea europaea subsp. europaea</name>
    <dbReference type="NCBI Taxonomy" id="158383"/>
    <lineage>
        <taxon>Eukaryota</taxon>
        <taxon>Viridiplantae</taxon>
        <taxon>Streptophyta</taxon>
        <taxon>Embryophyta</taxon>
        <taxon>Tracheophyta</taxon>
        <taxon>Spermatophyta</taxon>
        <taxon>Magnoliopsida</taxon>
        <taxon>eudicotyledons</taxon>
        <taxon>Gunneridae</taxon>
        <taxon>Pentapetalae</taxon>
        <taxon>asterids</taxon>
        <taxon>lamiids</taxon>
        <taxon>Lamiales</taxon>
        <taxon>Oleaceae</taxon>
        <taxon>Oleeae</taxon>
        <taxon>Olea</taxon>
    </lineage>
</organism>
<evidence type="ECO:0000313" key="2">
    <source>
        <dbReference type="Proteomes" id="UP000594638"/>
    </source>
</evidence>
<sequence length="134" mass="15709">MGPTHPFVQFELRSLLDEAAVEESLGWSLNETQTSDGAYSQYWSGVHLQNGIYCCFRRLVGEKDEGPNVPYAQTLMNKMLSTGQLHKKTDMYFWTLSFLLLRRNREILAMQEDANDKLDWVEWSWLEHRKAHPK</sequence>
<proteinExistence type="predicted"/>
<evidence type="ECO:0000313" key="1">
    <source>
        <dbReference type="EMBL" id="CAA3014379.1"/>
    </source>
</evidence>
<keyword evidence="2" id="KW-1185">Reference proteome</keyword>